<evidence type="ECO:0000313" key="3">
    <source>
        <dbReference type="Proteomes" id="UP000546213"/>
    </source>
</evidence>
<reference evidence="2 3" key="1">
    <citation type="submission" date="2020-05" db="EMBL/GenBank/DDBJ databases">
        <title>Identification and distribution of gene clusters putatively required for synthesis of sphingolipid metabolism inhibitors in phylogenetically diverse species of the filamentous fungus Fusarium.</title>
        <authorList>
            <person name="Kim H.-S."/>
            <person name="Busman M."/>
            <person name="Brown D.W."/>
            <person name="Divon H."/>
            <person name="Uhlig S."/>
            <person name="Proctor R.H."/>
        </authorList>
    </citation>
    <scope>NUCLEOTIDE SEQUENCE [LARGE SCALE GENOMIC DNA]</scope>
    <source>
        <strain evidence="2 3">NRRL 36939</strain>
    </source>
</reference>
<dbReference type="EMBL" id="JAAOAS010000200">
    <property type="protein sequence ID" value="KAF5585932.1"/>
    <property type="molecule type" value="Genomic_DNA"/>
</dbReference>
<keyword evidence="3" id="KW-1185">Reference proteome</keyword>
<accession>A0A8H5L722</accession>
<dbReference type="Proteomes" id="UP000546213">
    <property type="component" value="Unassembled WGS sequence"/>
</dbReference>
<proteinExistence type="predicted"/>
<dbReference type="OrthoDB" id="5078657at2759"/>
<evidence type="ECO:0000313" key="2">
    <source>
        <dbReference type="EMBL" id="KAF5585932.1"/>
    </source>
</evidence>
<organism evidence="2 3">
    <name type="scientific">Fusarium pseudocircinatum</name>
    <dbReference type="NCBI Taxonomy" id="56676"/>
    <lineage>
        <taxon>Eukaryota</taxon>
        <taxon>Fungi</taxon>
        <taxon>Dikarya</taxon>
        <taxon>Ascomycota</taxon>
        <taxon>Pezizomycotina</taxon>
        <taxon>Sordariomycetes</taxon>
        <taxon>Hypocreomycetidae</taxon>
        <taxon>Hypocreales</taxon>
        <taxon>Nectriaceae</taxon>
        <taxon>Fusarium</taxon>
        <taxon>Fusarium fujikuroi species complex</taxon>
    </lineage>
</organism>
<evidence type="ECO:0000256" key="1">
    <source>
        <dbReference type="SAM" id="MobiDB-lite"/>
    </source>
</evidence>
<dbReference type="AlphaFoldDB" id="A0A8H5L722"/>
<protein>
    <submittedName>
        <fullName evidence="2">Uncharacterized protein</fullName>
    </submittedName>
</protein>
<comment type="caution">
    <text evidence="2">The sequence shown here is derived from an EMBL/GenBank/DDBJ whole genome shotgun (WGS) entry which is preliminary data.</text>
</comment>
<name>A0A8H5L722_9HYPO</name>
<sequence length="130" mass="14654">MSISNTVLPSIEDPNILTKFPSPGHRPSNREMIHSPEMQQVLDKFSSIDIGIVLDIQAKRIRESTQRISERPTSRSGWFCRKRGLRNLFKDIAAIPRRRSTKISVSVETPASAKGINTRWNGSRRGVATL</sequence>
<gene>
    <name evidence="2" type="ORF">FPCIR_8153</name>
</gene>
<feature type="region of interest" description="Disordered" evidence="1">
    <location>
        <begin position="1"/>
        <end position="37"/>
    </location>
</feature>